<dbReference type="Gene3D" id="2.60.120.330">
    <property type="entry name" value="B-lactam Antibiotic, Isopenicillin N Synthase, Chain"/>
    <property type="match status" value="1"/>
</dbReference>
<accession>A0A9P5U886</accession>
<dbReference type="InterPro" id="IPR044861">
    <property type="entry name" value="IPNS-like_FE2OG_OXY"/>
</dbReference>
<dbReference type="InterPro" id="IPR050231">
    <property type="entry name" value="Iron_ascorbate_oxido_reductase"/>
</dbReference>
<dbReference type="GO" id="GO:0046872">
    <property type="term" value="F:metal ion binding"/>
    <property type="evidence" value="ECO:0007669"/>
    <property type="project" value="UniProtKB-KW"/>
</dbReference>
<gene>
    <name evidence="3" type="ORF">BDP27DRAFT_1326803</name>
</gene>
<dbReference type="Pfam" id="PF14226">
    <property type="entry name" value="DIOX_N"/>
    <property type="match status" value="1"/>
</dbReference>
<comment type="caution">
    <text evidence="3">The sequence shown here is derived from an EMBL/GenBank/DDBJ whole genome shotgun (WGS) entry which is preliminary data.</text>
</comment>
<keyword evidence="1" id="KW-0479">Metal-binding</keyword>
<evidence type="ECO:0000313" key="4">
    <source>
        <dbReference type="Proteomes" id="UP000772434"/>
    </source>
</evidence>
<keyword evidence="1" id="KW-0560">Oxidoreductase</keyword>
<evidence type="ECO:0000313" key="3">
    <source>
        <dbReference type="EMBL" id="KAF9068703.1"/>
    </source>
</evidence>
<reference evidence="3" key="1">
    <citation type="submission" date="2020-11" db="EMBL/GenBank/DDBJ databases">
        <authorList>
            <consortium name="DOE Joint Genome Institute"/>
            <person name="Ahrendt S."/>
            <person name="Riley R."/>
            <person name="Andreopoulos W."/>
            <person name="Labutti K."/>
            <person name="Pangilinan J."/>
            <person name="Ruiz-Duenas F.J."/>
            <person name="Barrasa J.M."/>
            <person name="Sanchez-Garcia M."/>
            <person name="Camarero S."/>
            <person name="Miyauchi S."/>
            <person name="Serrano A."/>
            <person name="Linde D."/>
            <person name="Babiker R."/>
            <person name="Drula E."/>
            <person name="Ayuso-Fernandez I."/>
            <person name="Pacheco R."/>
            <person name="Padilla G."/>
            <person name="Ferreira P."/>
            <person name="Barriuso J."/>
            <person name="Kellner H."/>
            <person name="Castanera R."/>
            <person name="Alfaro M."/>
            <person name="Ramirez L."/>
            <person name="Pisabarro A.G."/>
            <person name="Kuo A."/>
            <person name="Tritt A."/>
            <person name="Lipzen A."/>
            <person name="He G."/>
            <person name="Yan M."/>
            <person name="Ng V."/>
            <person name="Cullen D."/>
            <person name="Martin F."/>
            <person name="Rosso M.-N."/>
            <person name="Henrissat B."/>
            <person name="Hibbett D."/>
            <person name="Martinez A.T."/>
            <person name="Grigoriev I.V."/>
        </authorList>
    </citation>
    <scope>NUCLEOTIDE SEQUENCE</scope>
    <source>
        <strain evidence="3">AH 40177</strain>
    </source>
</reference>
<dbReference type="InterPro" id="IPR026992">
    <property type="entry name" value="DIOX_N"/>
</dbReference>
<comment type="similarity">
    <text evidence="1">Belongs to the iron/ascorbate-dependent oxidoreductase family.</text>
</comment>
<dbReference type="InterPro" id="IPR005123">
    <property type="entry name" value="Oxoglu/Fe-dep_dioxygenase_dom"/>
</dbReference>
<proteinExistence type="inferred from homology"/>
<dbReference type="GO" id="GO:0016491">
    <property type="term" value="F:oxidoreductase activity"/>
    <property type="evidence" value="ECO:0007669"/>
    <property type="project" value="UniProtKB-KW"/>
</dbReference>
<dbReference type="InterPro" id="IPR027443">
    <property type="entry name" value="IPNS-like_sf"/>
</dbReference>
<dbReference type="PROSITE" id="PS51471">
    <property type="entry name" value="FE2OG_OXY"/>
    <property type="match status" value="1"/>
</dbReference>
<evidence type="ECO:0000256" key="1">
    <source>
        <dbReference type="RuleBase" id="RU003682"/>
    </source>
</evidence>
<keyword evidence="1" id="KW-0408">Iron</keyword>
<dbReference type="EMBL" id="JADNRY010000058">
    <property type="protein sequence ID" value="KAF9068703.1"/>
    <property type="molecule type" value="Genomic_DNA"/>
</dbReference>
<dbReference type="Proteomes" id="UP000772434">
    <property type="component" value="Unassembled WGS sequence"/>
</dbReference>
<dbReference type="Pfam" id="PF03171">
    <property type="entry name" value="2OG-FeII_Oxy"/>
    <property type="match status" value="1"/>
</dbReference>
<organism evidence="3 4">
    <name type="scientific">Rhodocollybia butyracea</name>
    <dbReference type="NCBI Taxonomy" id="206335"/>
    <lineage>
        <taxon>Eukaryota</taxon>
        <taxon>Fungi</taxon>
        <taxon>Dikarya</taxon>
        <taxon>Basidiomycota</taxon>
        <taxon>Agaricomycotina</taxon>
        <taxon>Agaricomycetes</taxon>
        <taxon>Agaricomycetidae</taxon>
        <taxon>Agaricales</taxon>
        <taxon>Marasmiineae</taxon>
        <taxon>Omphalotaceae</taxon>
        <taxon>Rhodocollybia</taxon>
    </lineage>
</organism>
<sequence>MLTDMLVPDQWILWEFAGVSFPTNIPTHPLLVVDYELLKKGDQKEMDELWKAATSLGFWYLKNHGADENVEQMFDMGAETMDLSMEEKMKYEQGDGGSSFGYKFAGANAVDASGELDKIEFINIAKDDALAWPNQARRTYPSTVNNRMVSTIVPFVKKSLEINNLILSVFNDKLGLPEGTLLKHHSEEYSASEARTIKAPKNLPVGKQAIGAHTDFGSLSFLHNRLGGLQVLPPGVEEWQYVKPVPGHAICNVGDALALLSGGILRSNIHRVFPPPGAQAAFERWSQVFFTRPGNSVILRPLSDESPLVAEAVSKLSDERRETLTPGVTADDWFNRRIRNQRIKNRSGPETWMASRGTELGRA</sequence>
<keyword evidence="4" id="KW-1185">Reference proteome</keyword>
<dbReference type="SUPFAM" id="SSF51197">
    <property type="entry name" value="Clavaminate synthase-like"/>
    <property type="match status" value="1"/>
</dbReference>
<evidence type="ECO:0000259" key="2">
    <source>
        <dbReference type="PROSITE" id="PS51471"/>
    </source>
</evidence>
<dbReference type="AlphaFoldDB" id="A0A9P5U886"/>
<dbReference type="PANTHER" id="PTHR47990">
    <property type="entry name" value="2-OXOGLUTARATE (2OG) AND FE(II)-DEPENDENT OXYGENASE SUPERFAMILY PROTEIN-RELATED"/>
    <property type="match status" value="1"/>
</dbReference>
<name>A0A9P5U886_9AGAR</name>
<dbReference type="OrthoDB" id="406156at2759"/>
<feature type="domain" description="Fe2OG dioxygenase" evidence="2">
    <location>
        <begin position="190"/>
        <end position="293"/>
    </location>
</feature>
<protein>
    <submittedName>
        <fullName evidence="3">Clavaminate synthase-like protein</fullName>
    </submittedName>
</protein>